<sequence>METILQQLGDFYSVLVDARGRAWGLAILWDERTERKMVPYSSHRIDSTVRSIWGSKNVILVGTHLLIGNGNSVDMWGSRWLPRPRTFAVITTHSDNPHVTKVSGLIDYDNALWREALIREVSSYVWNARNQFIFKTPDRNLGSLSKHVISFLRNYRESLEHELGCWGTGVGLGLCDLQLSGDVVLAGVQQGPGFIGPEVEEARACVYGLKNAITMGFTNLVIKGDCLPLIQKLRNKPVPNNRGNKVAHHLIPWQPFYLSSRIWEGNTPDSIKARASKDLYDYFNAHLI</sequence>
<dbReference type="OrthoDB" id="1739838at2759"/>
<dbReference type="GO" id="GO:0003676">
    <property type="term" value="F:nucleic acid binding"/>
    <property type="evidence" value="ECO:0007669"/>
    <property type="project" value="InterPro"/>
</dbReference>
<proteinExistence type="predicted"/>
<protein>
    <recommendedName>
        <fullName evidence="1">RNase H type-1 domain-containing protein</fullName>
    </recommendedName>
</protein>
<dbReference type="Pfam" id="PF13456">
    <property type="entry name" value="RVT_3"/>
    <property type="match status" value="1"/>
</dbReference>
<dbReference type="GO" id="GO:0004523">
    <property type="term" value="F:RNA-DNA hybrid ribonuclease activity"/>
    <property type="evidence" value="ECO:0007669"/>
    <property type="project" value="InterPro"/>
</dbReference>
<name>A0A9Q1QJG2_9CARY</name>
<organism evidence="2 3">
    <name type="scientific">Carnegiea gigantea</name>
    <dbReference type="NCBI Taxonomy" id="171969"/>
    <lineage>
        <taxon>Eukaryota</taxon>
        <taxon>Viridiplantae</taxon>
        <taxon>Streptophyta</taxon>
        <taxon>Embryophyta</taxon>
        <taxon>Tracheophyta</taxon>
        <taxon>Spermatophyta</taxon>
        <taxon>Magnoliopsida</taxon>
        <taxon>eudicotyledons</taxon>
        <taxon>Gunneridae</taxon>
        <taxon>Pentapetalae</taxon>
        <taxon>Caryophyllales</taxon>
        <taxon>Cactineae</taxon>
        <taxon>Cactaceae</taxon>
        <taxon>Cactoideae</taxon>
        <taxon>Echinocereeae</taxon>
        <taxon>Carnegiea</taxon>
    </lineage>
</organism>
<evidence type="ECO:0000313" key="3">
    <source>
        <dbReference type="Proteomes" id="UP001153076"/>
    </source>
</evidence>
<dbReference type="InterPro" id="IPR002156">
    <property type="entry name" value="RNaseH_domain"/>
</dbReference>
<feature type="domain" description="RNase H type-1" evidence="1">
    <location>
        <begin position="180"/>
        <end position="238"/>
    </location>
</feature>
<comment type="caution">
    <text evidence="2">The sequence shown here is derived from an EMBL/GenBank/DDBJ whole genome shotgun (WGS) entry which is preliminary data.</text>
</comment>
<evidence type="ECO:0000259" key="1">
    <source>
        <dbReference type="Pfam" id="PF13456"/>
    </source>
</evidence>
<reference evidence="2" key="1">
    <citation type="submission" date="2022-04" db="EMBL/GenBank/DDBJ databases">
        <title>Carnegiea gigantea Genome sequencing and assembly v2.</title>
        <authorList>
            <person name="Copetti D."/>
            <person name="Sanderson M.J."/>
            <person name="Burquez A."/>
            <person name="Wojciechowski M.F."/>
        </authorList>
    </citation>
    <scope>NUCLEOTIDE SEQUENCE</scope>
    <source>
        <strain evidence="2">SGP5-SGP5p</strain>
        <tissue evidence="2">Aerial part</tissue>
    </source>
</reference>
<keyword evidence="3" id="KW-1185">Reference proteome</keyword>
<dbReference type="AlphaFoldDB" id="A0A9Q1QJG2"/>
<gene>
    <name evidence="2" type="ORF">Cgig2_024056</name>
</gene>
<evidence type="ECO:0000313" key="2">
    <source>
        <dbReference type="EMBL" id="KAJ8444492.1"/>
    </source>
</evidence>
<accession>A0A9Q1QJG2</accession>
<dbReference type="Proteomes" id="UP001153076">
    <property type="component" value="Unassembled WGS sequence"/>
</dbReference>
<dbReference type="EMBL" id="JAKOGI010000097">
    <property type="protein sequence ID" value="KAJ8444492.1"/>
    <property type="molecule type" value="Genomic_DNA"/>
</dbReference>